<dbReference type="GO" id="GO:0005886">
    <property type="term" value="C:plasma membrane"/>
    <property type="evidence" value="ECO:0007669"/>
    <property type="project" value="UniProtKB-SubCell"/>
</dbReference>
<evidence type="ECO:0000256" key="8">
    <source>
        <dbReference type="SAM" id="MobiDB-lite"/>
    </source>
</evidence>
<reference evidence="9" key="2">
    <citation type="submission" date="2021-04" db="EMBL/GenBank/DDBJ databases">
        <authorList>
            <person name="Gilroy R."/>
        </authorList>
    </citation>
    <scope>NUCLEOTIDE SEQUENCE</scope>
    <source>
        <strain evidence="9">ChiHjej12B11-9195</strain>
    </source>
</reference>
<evidence type="ECO:0000256" key="5">
    <source>
        <dbReference type="ARBA" id="ARBA00022989"/>
    </source>
</evidence>
<dbReference type="Proteomes" id="UP000824134">
    <property type="component" value="Unassembled WGS sequence"/>
</dbReference>
<feature type="region of interest" description="Disordered" evidence="8">
    <location>
        <begin position="288"/>
        <end position="307"/>
    </location>
</feature>
<dbReference type="InterPro" id="IPR001640">
    <property type="entry name" value="Lgt"/>
</dbReference>
<dbReference type="HAMAP" id="MF_01147">
    <property type="entry name" value="Lgt"/>
    <property type="match status" value="1"/>
</dbReference>
<evidence type="ECO:0000313" key="9">
    <source>
        <dbReference type="EMBL" id="HIY94714.1"/>
    </source>
</evidence>
<dbReference type="AlphaFoldDB" id="A0A9D1ZRZ7"/>
<dbReference type="GO" id="GO:0042158">
    <property type="term" value="P:lipoprotein biosynthetic process"/>
    <property type="evidence" value="ECO:0007669"/>
    <property type="project" value="UniProtKB-UniRule"/>
</dbReference>
<keyword evidence="2 7" id="KW-1003">Cell membrane</keyword>
<sequence length="307" mass="33464">MTSTVLASIPSPSVSTIELGPLTIHFYALCILAGIVVCMWLTGRRWAAWGEGPERVWDVAMWAIPSGIIGARLYHVLITDPGSYFGEGADPLDIFKIWEGGIGIMGAISVGGLGAWYACRRYGISLAKFADAAAPGIMIAQAMGRWGNWFNQELFGKPTTLPWGLEISATSPNFPDQYPAGTLFHPTFLYESLWNLVGAALLIALGRRGIFQLGQTFWTYVVWYGFGRLMIETFLRIDTAEMLLGVRIHVWTSGSIFLLGIVMFALMGLRARRRGELPGAYRQGAVVPNADEPSADEPAPASVRSGT</sequence>
<comment type="catalytic activity">
    <reaction evidence="7">
        <text>L-cysteinyl-[prolipoprotein] + a 1,2-diacyl-sn-glycero-3-phospho-(1'-sn-glycerol) = an S-1,2-diacyl-sn-glyceryl-L-cysteinyl-[prolipoprotein] + sn-glycerol 1-phosphate + H(+)</text>
        <dbReference type="Rhea" id="RHEA:56712"/>
        <dbReference type="Rhea" id="RHEA-COMP:14679"/>
        <dbReference type="Rhea" id="RHEA-COMP:14680"/>
        <dbReference type="ChEBI" id="CHEBI:15378"/>
        <dbReference type="ChEBI" id="CHEBI:29950"/>
        <dbReference type="ChEBI" id="CHEBI:57685"/>
        <dbReference type="ChEBI" id="CHEBI:64716"/>
        <dbReference type="ChEBI" id="CHEBI:140658"/>
        <dbReference type="EC" id="2.5.1.145"/>
    </reaction>
</comment>
<protein>
    <recommendedName>
        <fullName evidence="7">Phosphatidylglycerol--prolipoprotein diacylglyceryl transferase</fullName>
        <ecNumber evidence="7">2.5.1.145</ecNumber>
    </recommendedName>
</protein>
<organism evidence="9 10">
    <name type="scientific">Candidatus Rothia avicola</name>
    <dbReference type="NCBI Taxonomy" id="2840478"/>
    <lineage>
        <taxon>Bacteria</taxon>
        <taxon>Bacillati</taxon>
        <taxon>Actinomycetota</taxon>
        <taxon>Actinomycetes</taxon>
        <taxon>Micrococcales</taxon>
        <taxon>Micrococcaceae</taxon>
        <taxon>Rothia</taxon>
    </lineage>
</organism>
<gene>
    <name evidence="7 9" type="primary">lgt</name>
    <name evidence="9" type="ORF">H9821_03480</name>
</gene>
<dbReference type="NCBIfam" id="TIGR00544">
    <property type="entry name" value="lgt"/>
    <property type="match status" value="1"/>
</dbReference>
<evidence type="ECO:0000256" key="4">
    <source>
        <dbReference type="ARBA" id="ARBA00022692"/>
    </source>
</evidence>
<reference evidence="9" key="1">
    <citation type="journal article" date="2021" name="PeerJ">
        <title>Extensive microbial diversity within the chicken gut microbiome revealed by metagenomics and culture.</title>
        <authorList>
            <person name="Gilroy R."/>
            <person name="Ravi A."/>
            <person name="Getino M."/>
            <person name="Pursley I."/>
            <person name="Horton D.L."/>
            <person name="Alikhan N.F."/>
            <person name="Baker D."/>
            <person name="Gharbi K."/>
            <person name="Hall N."/>
            <person name="Watson M."/>
            <person name="Adriaenssens E.M."/>
            <person name="Foster-Nyarko E."/>
            <person name="Jarju S."/>
            <person name="Secka A."/>
            <person name="Antonio M."/>
            <person name="Oren A."/>
            <person name="Chaudhuri R.R."/>
            <person name="La Ragione R."/>
            <person name="Hildebrand F."/>
            <person name="Pallen M.J."/>
        </authorList>
    </citation>
    <scope>NUCLEOTIDE SEQUENCE</scope>
    <source>
        <strain evidence="9">ChiHjej12B11-9195</strain>
    </source>
</reference>
<feature type="binding site" evidence="7">
    <location>
        <position position="145"/>
    </location>
    <ligand>
        <name>a 1,2-diacyl-sn-glycero-3-phospho-(1'-sn-glycerol)</name>
        <dbReference type="ChEBI" id="CHEBI:64716"/>
    </ligand>
</feature>
<comment type="subcellular location">
    <subcellularLocation>
        <location evidence="7">Cell membrane</location>
        <topology evidence="7">Multi-pass membrane protein</topology>
    </subcellularLocation>
</comment>
<name>A0A9D1ZRZ7_9MICC</name>
<comment type="similarity">
    <text evidence="1 7">Belongs to the Lgt family.</text>
</comment>
<feature type="transmembrane region" description="Helical" evidence="7">
    <location>
        <begin position="24"/>
        <end position="43"/>
    </location>
</feature>
<keyword evidence="3 7" id="KW-0808">Transferase</keyword>
<evidence type="ECO:0000313" key="10">
    <source>
        <dbReference type="Proteomes" id="UP000824134"/>
    </source>
</evidence>
<dbReference type="PROSITE" id="PS01311">
    <property type="entry name" value="LGT"/>
    <property type="match status" value="1"/>
</dbReference>
<proteinExistence type="inferred from homology"/>
<evidence type="ECO:0000256" key="7">
    <source>
        <dbReference type="HAMAP-Rule" id="MF_01147"/>
    </source>
</evidence>
<evidence type="ECO:0000256" key="6">
    <source>
        <dbReference type="ARBA" id="ARBA00023136"/>
    </source>
</evidence>
<comment type="caution">
    <text evidence="9">The sequence shown here is derived from an EMBL/GenBank/DDBJ whole genome shotgun (WGS) entry which is preliminary data.</text>
</comment>
<accession>A0A9D1ZRZ7</accession>
<comment type="function">
    <text evidence="7">Catalyzes the transfer of the diacylglyceryl group from phosphatidylglycerol to the sulfhydryl group of the N-terminal cysteine of a prolipoprotein, the first step in the formation of mature lipoproteins.</text>
</comment>
<dbReference type="PANTHER" id="PTHR30589">
    <property type="entry name" value="PROLIPOPROTEIN DIACYLGLYCERYL TRANSFERASE"/>
    <property type="match status" value="1"/>
</dbReference>
<dbReference type="Pfam" id="PF01790">
    <property type="entry name" value="LGT"/>
    <property type="match status" value="1"/>
</dbReference>
<feature type="transmembrane region" description="Helical" evidence="7">
    <location>
        <begin position="97"/>
        <end position="119"/>
    </location>
</feature>
<keyword evidence="4 7" id="KW-0812">Transmembrane</keyword>
<evidence type="ECO:0000256" key="2">
    <source>
        <dbReference type="ARBA" id="ARBA00022475"/>
    </source>
</evidence>
<dbReference type="PANTHER" id="PTHR30589:SF0">
    <property type="entry name" value="PHOSPHATIDYLGLYCEROL--PROLIPOPROTEIN DIACYLGLYCERYL TRANSFERASE"/>
    <property type="match status" value="1"/>
</dbReference>
<dbReference type="EC" id="2.5.1.145" evidence="7"/>
<keyword evidence="6 7" id="KW-0472">Membrane</keyword>
<feature type="transmembrane region" description="Helical" evidence="7">
    <location>
        <begin position="55"/>
        <end position="77"/>
    </location>
</feature>
<evidence type="ECO:0000256" key="1">
    <source>
        <dbReference type="ARBA" id="ARBA00007150"/>
    </source>
</evidence>
<keyword evidence="5 7" id="KW-1133">Transmembrane helix</keyword>
<feature type="transmembrane region" description="Helical" evidence="7">
    <location>
        <begin position="217"/>
        <end position="237"/>
    </location>
</feature>
<comment type="pathway">
    <text evidence="7">Protein modification; lipoprotein biosynthesis (diacylglyceryl transfer).</text>
</comment>
<evidence type="ECO:0000256" key="3">
    <source>
        <dbReference type="ARBA" id="ARBA00022679"/>
    </source>
</evidence>
<dbReference type="GO" id="GO:0008961">
    <property type="term" value="F:phosphatidylglycerol-prolipoprotein diacylglyceryl transferase activity"/>
    <property type="evidence" value="ECO:0007669"/>
    <property type="project" value="UniProtKB-UniRule"/>
</dbReference>
<dbReference type="EMBL" id="DXCN01000032">
    <property type="protein sequence ID" value="HIY94714.1"/>
    <property type="molecule type" value="Genomic_DNA"/>
</dbReference>
<feature type="transmembrane region" description="Helical" evidence="7">
    <location>
        <begin position="249"/>
        <end position="269"/>
    </location>
</feature>